<organism evidence="2">
    <name type="scientific">Xanthomonas arboricola pv. pruni</name>
    <dbReference type="NCBI Taxonomy" id="69929"/>
    <lineage>
        <taxon>Bacteria</taxon>
        <taxon>Pseudomonadati</taxon>
        <taxon>Pseudomonadota</taxon>
        <taxon>Gammaproteobacteria</taxon>
        <taxon>Lysobacterales</taxon>
        <taxon>Lysobacteraceae</taxon>
        <taxon>Xanthomonas</taxon>
    </lineage>
</organism>
<dbReference type="Gene3D" id="3.90.70.10">
    <property type="entry name" value="Cysteine proteinases"/>
    <property type="match status" value="1"/>
</dbReference>
<dbReference type="GO" id="GO:0008234">
    <property type="term" value="F:cysteine-type peptidase activity"/>
    <property type="evidence" value="ECO:0007669"/>
    <property type="project" value="InterPro"/>
</dbReference>
<proteinExistence type="predicted"/>
<dbReference type="RefSeq" id="WP_081327559.1">
    <property type="nucleotide sequence ID" value="NZ_CP044334.1"/>
</dbReference>
<sequence>MNELDDAHPPSNMQRHDYLDELQSNYKIDKADIELLRAVGATTLQSLDSILKEYPEILIHPNELSYAHTLEMNKVPFSTILLDPLDYSKLESSFEDINFGSTIPSDAIHGLGYTYSREEALIDYYARISMPPVATQSLNGHHTSHGFPISNHTGSTWRVKNQGDRGTCVSFSVVALMEGGPGPQLSEQFLQWHLKKHGTDSNKFTEGSRILYALQSAKSGGICESDQCPYNPKPILNNPSQDGTIYAPSLKAIADAQKIAGRSYIHDFTHHLTSGKARLLINALKQYGAVAISLPVFATPRGTTNWTFRTGPAYGLVTNALPNARVAGAHAVCITAFEIDSSEALGGHFIIRNSWGENWGRSLPEAGFFGPEPGYGQVSASHVDKFLYEYGAFT</sequence>
<dbReference type="GO" id="GO:0006508">
    <property type="term" value="P:proteolysis"/>
    <property type="evidence" value="ECO:0007669"/>
    <property type="project" value="InterPro"/>
</dbReference>
<protein>
    <submittedName>
        <fullName evidence="2">C1 family peptidase</fullName>
    </submittedName>
</protein>
<reference evidence="2" key="1">
    <citation type="submission" date="2023-06" db="EMBL/GenBank/DDBJ databases">
        <title>Genome sequences of Xanthomonas arboricola from Serbia and Montenegro.</title>
        <authorList>
            <person name="Ilicic R."/>
            <person name="Jelusic A."/>
            <person name="Harrison J."/>
            <person name="Greer S."/>
            <person name="Grant M."/>
            <person name="Vicente J."/>
            <person name="Popovic Milovanovic T."/>
            <person name="Studholme D.J."/>
        </authorList>
    </citation>
    <scope>NUCLEOTIDE SEQUENCE</scope>
    <source>
        <strain evidence="2">Xp320</strain>
    </source>
</reference>
<dbReference type="EMBL" id="JASVYU010000055">
    <property type="protein sequence ID" value="MDN0289121.1"/>
    <property type="molecule type" value="Genomic_DNA"/>
</dbReference>
<comment type="caution">
    <text evidence="2">The sequence shown here is derived from an EMBL/GenBank/DDBJ whole genome shotgun (WGS) entry which is preliminary data.</text>
</comment>
<evidence type="ECO:0000313" key="2">
    <source>
        <dbReference type="EMBL" id="MDN0289121.1"/>
    </source>
</evidence>
<evidence type="ECO:0000259" key="1">
    <source>
        <dbReference type="Pfam" id="PF00112"/>
    </source>
</evidence>
<dbReference type="SUPFAM" id="SSF54001">
    <property type="entry name" value="Cysteine proteinases"/>
    <property type="match status" value="1"/>
</dbReference>
<accession>A0AAP4NKU5</accession>
<name>A0AAP4NKU5_9XANT</name>
<dbReference type="InterPro" id="IPR038765">
    <property type="entry name" value="Papain-like_cys_pep_sf"/>
</dbReference>
<gene>
    <name evidence="2" type="ORF">QSH54_21395</name>
</gene>
<dbReference type="AlphaFoldDB" id="A0AAP4NKU5"/>
<dbReference type="Pfam" id="PF00112">
    <property type="entry name" value="Peptidase_C1"/>
    <property type="match status" value="1"/>
</dbReference>
<dbReference type="CDD" id="cd02619">
    <property type="entry name" value="Peptidase_C1"/>
    <property type="match status" value="1"/>
</dbReference>
<dbReference type="InterPro" id="IPR000668">
    <property type="entry name" value="Peptidase_C1A_C"/>
</dbReference>
<feature type="domain" description="Peptidase C1A papain C-terminal" evidence="1">
    <location>
        <begin position="155"/>
        <end position="361"/>
    </location>
</feature>